<proteinExistence type="predicted"/>
<dbReference type="PANTHER" id="PTHR42047:SF1">
    <property type="entry name" value="PROTEIN, PUTATIVE (AFU_ORTHOLOGUE AFUA_6G03560)-RELATED"/>
    <property type="match status" value="1"/>
</dbReference>
<organism evidence="2 3">
    <name type="scientific">Aspergillus thermomutatus</name>
    <name type="common">Neosartorya pseudofischeri</name>
    <dbReference type="NCBI Taxonomy" id="41047"/>
    <lineage>
        <taxon>Eukaryota</taxon>
        <taxon>Fungi</taxon>
        <taxon>Dikarya</taxon>
        <taxon>Ascomycota</taxon>
        <taxon>Pezizomycotina</taxon>
        <taxon>Eurotiomycetes</taxon>
        <taxon>Eurotiomycetidae</taxon>
        <taxon>Eurotiales</taxon>
        <taxon>Aspergillaceae</taxon>
        <taxon>Aspergillus</taxon>
        <taxon>Aspergillus subgen. Fumigati</taxon>
    </lineage>
</organism>
<dbReference type="Proteomes" id="UP000215305">
    <property type="component" value="Unassembled WGS sequence"/>
</dbReference>
<evidence type="ECO:0000313" key="2">
    <source>
        <dbReference type="EMBL" id="RHZ56587.1"/>
    </source>
</evidence>
<dbReference type="STRING" id="41047.A0A397H0Y1"/>
<dbReference type="InterPro" id="IPR052820">
    <property type="entry name" value="PhiA_domain"/>
</dbReference>
<evidence type="ECO:0000256" key="1">
    <source>
        <dbReference type="SAM" id="SignalP"/>
    </source>
</evidence>
<gene>
    <name evidence="2" type="ORF">CDV56_105413</name>
</gene>
<feature type="chain" id="PRO_5017186772" description="IgE-binding protein" evidence="1">
    <location>
        <begin position="19"/>
        <end position="200"/>
    </location>
</feature>
<dbReference type="EMBL" id="NKHU02000087">
    <property type="protein sequence ID" value="RHZ56587.1"/>
    <property type="molecule type" value="Genomic_DNA"/>
</dbReference>
<reference evidence="2" key="1">
    <citation type="submission" date="2018-08" db="EMBL/GenBank/DDBJ databases">
        <title>Draft genome sequence of azole-resistant Aspergillus thermomutatus (Neosartorya pseudofischeri) strain HMR AF 39, isolated from a human nasal aspirate.</title>
        <authorList>
            <person name="Parent-Michaud M."/>
            <person name="Dufresne P.J."/>
            <person name="Fournier E."/>
            <person name="Martineau C."/>
            <person name="Moreira S."/>
            <person name="Perkins V."/>
            <person name="De Repentigny L."/>
            <person name="Dufresne S.F."/>
        </authorList>
    </citation>
    <scope>NUCLEOTIDE SEQUENCE [LARGE SCALE GENOMIC DNA]</scope>
    <source>
        <strain evidence="2">HMR AF 39</strain>
    </source>
</reference>
<feature type="signal peptide" evidence="1">
    <location>
        <begin position="1"/>
        <end position="18"/>
    </location>
</feature>
<dbReference type="RefSeq" id="XP_026614757.1">
    <property type="nucleotide sequence ID" value="XM_026759032.1"/>
</dbReference>
<accession>A0A397H0Y1</accession>
<protein>
    <recommendedName>
        <fullName evidence="4">IgE-binding protein</fullName>
    </recommendedName>
</protein>
<dbReference type="GeneID" id="38127387"/>
<name>A0A397H0Y1_ASPTH</name>
<dbReference type="VEuPathDB" id="FungiDB:CDV56_105413"/>
<evidence type="ECO:0000313" key="3">
    <source>
        <dbReference type="Proteomes" id="UP000215305"/>
    </source>
</evidence>
<dbReference type="AlphaFoldDB" id="A0A397H0Y1"/>
<keyword evidence="1" id="KW-0732">Signal</keyword>
<comment type="caution">
    <text evidence="2">The sequence shown here is derived from an EMBL/GenBank/DDBJ whole genome shotgun (WGS) entry which is preliminary data.</text>
</comment>
<evidence type="ECO:0008006" key="4">
    <source>
        <dbReference type="Google" id="ProtNLM"/>
    </source>
</evidence>
<sequence>MKLSVVASVSSLLVGAHSLPTARANDNGPFQVMSIRSGSPIQYLGMTASGNSFWLGGETTTYCPDVVKQQGGCPDGTQTVLYTNALDVSVPGGQQIYVDPSGAVKFTTAHSAYMPPGSAVGGFSYTSGEPIGHWSFNGLGATGFMACPTQGDAPAPYQVFAAMSNATVPTGNVADCLGFDAAAVAWTAPEGQTSAAWQYI</sequence>
<dbReference type="OrthoDB" id="5430620at2759"/>
<keyword evidence="3" id="KW-1185">Reference proteome</keyword>
<dbReference type="PANTHER" id="PTHR42047">
    <property type="entry name" value="PROTEIN, PUTATIVE (AFU_ORTHOLOGUE AFUA_6G03560)-RELATED"/>
    <property type="match status" value="1"/>
</dbReference>